<dbReference type="Proteomes" id="UP000015102">
    <property type="component" value="Unassembled WGS sequence"/>
</dbReference>
<dbReference type="PANTHER" id="PTHR24252">
    <property type="entry name" value="ACROSIN-RELATED"/>
    <property type="match status" value="1"/>
</dbReference>
<dbReference type="InterPro" id="IPR001254">
    <property type="entry name" value="Trypsin_dom"/>
</dbReference>
<dbReference type="InterPro" id="IPR018114">
    <property type="entry name" value="TRYPSIN_HIS"/>
</dbReference>
<keyword evidence="1" id="KW-1015">Disulfide bond</keyword>
<dbReference type="PANTHER" id="PTHR24252:SF7">
    <property type="entry name" value="HYALIN"/>
    <property type="match status" value="1"/>
</dbReference>
<dbReference type="Gene3D" id="2.40.10.10">
    <property type="entry name" value="Trypsin-like serine proteases"/>
    <property type="match status" value="1"/>
</dbReference>
<dbReference type="PROSITE" id="PS50240">
    <property type="entry name" value="TRYPSIN_DOM"/>
    <property type="match status" value="1"/>
</dbReference>
<accession>T1GCN8</accession>
<evidence type="ECO:0000313" key="5">
    <source>
        <dbReference type="Proteomes" id="UP000015102"/>
    </source>
</evidence>
<dbReference type="GO" id="GO:0004252">
    <property type="term" value="F:serine-type endopeptidase activity"/>
    <property type="evidence" value="ECO:0007669"/>
    <property type="project" value="InterPro"/>
</dbReference>
<keyword evidence="2" id="KW-0732">Signal</keyword>
<proteinExistence type="predicted"/>
<dbReference type="EMBL" id="CAQQ02116875">
    <property type="status" value="NOT_ANNOTATED_CDS"/>
    <property type="molecule type" value="Genomic_DNA"/>
</dbReference>
<evidence type="ECO:0000256" key="2">
    <source>
        <dbReference type="SAM" id="SignalP"/>
    </source>
</evidence>
<protein>
    <recommendedName>
        <fullName evidence="3">Peptidase S1 domain-containing protein</fullName>
    </recommendedName>
</protein>
<evidence type="ECO:0000259" key="3">
    <source>
        <dbReference type="PROSITE" id="PS50240"/>
    </source>
</evidence>
<dbReference type="InterPro" id="IPR009003">
    <property type="entry name" value="Peptidase_S1_PA"/>
</dbReference>
<dbReference type="GO" id="GO:0006508">
    <property type="term" value="P:proteolysis"/>
    <property type="evidence" value="ECO:0007669"/>
    <property type="project" value="InterPro"/>
</dbReference>
<dbReference type="EnsemblMetazoa" id="MESCA001058-RA">
    <property type="protein sequence ID" value="MESCA001058-PA"/>
    <property type="gene ID" value="MESCA001058"/>
</dbReference>
<dbReference type="STRING" id="36166.T1GCN8"/>
<feature type="signal peptide" evidence="2">
    <location>
        <begin position="1"/>
        <end position="23"/>
    </location>
</feature>
<dbReference type="SUPFAM" id="SSF50494">
    <property type="entry name" value="Trypsin-like serine proteases"/>
    <property type="match status" value="1"/>
</dbReference>
<evidence type="ECO:0000313" key="4">
    <source>
        <dbReference type="EnsemblMetazoa" id="MESCA001058-PA"/>
    </source>
</evidence>
<dbReference type="PROSITE" id="PS00134">
    <property type="entry name" value="TRYPSIN_HIS"/>
    <property type="match status" value="1"/>
</dbReference>
<dbReference type="EMBL" id="CAQQ02116876">
    <property type="status" value="NOT_ANNOTATED_CDS"/>
    <property type="molecule type" value="Genomic_DNA"/>
</dbReference>
<dbReference type="AlphaFoldDB" id="T1GCN8"/>
<feature type="domain" description="Peptidase S1" evidence="3">
    <location>
        <begin position="89"/>
        <end position="147"/>
    </location>
</feature>
<feature type="chain" id="PRO_5004577271" description="Peptidase S1 domain-containing protein" evidence="2">
    <location>
        <begin position="24"/>
        <end position="147"/>
    </location>
</feature>
<evidence type="ECO:0000256" key="1">
    <source>
        <dbReference type="ARBA" id="ARBA00023157"/>
    </source>
</evidence>
<dbReference type="InterPro" id="IPR043504">
    <property type="entry name" value="Peptidase_S1_PA_chymotrypsin"/>
</dbReference>
<sequence length="147" mass="15983">MNRRRAMLIVISVLGLSATVSLAQSDTGYRRTSGNFFFSQIDDPNPTRFSFPGQSFGGVSQPVNRRNLGRSIDLPRPPACGGISIENKIYGGEDSDLNEFPWMVLLEYKKKNGGLGLNCAGSLINQRYVLTAAHCVTGAIESQIGEL</sequence>
<keyword evidence="5" id="KW-1185">Reference proteome</keyword>
<dbReference type="Pfam" id="PF00089">
    <property type="entry name" value="Trypsin"/>
    <property type="match status" value="1"/>
</dbReference>
<reference evidence="4" key="2">
    <citation type="submission" date="2015-06" db="UniProtKB">
        <authorList>
            <consortium name="EnsemblMetazoa"/>
        </authorList>
    </citation>
    <scope>IDENTIFICATION</scope>
</reference>
<name>T1GCN8_MEGSC</name>
<organism evidence="4 5">
    <name type="scientific">Megaselia scalaris</name>
    <name type="common">Humpbacked fly</name>
    <name type="synonym">Phora scalaris</name>
    <dbReference type="NCBI Taxonomy" id="36166"/>
    <lineage>
        <taxon>Eukaryota</taxon>
        <taxon>Metazoa</taxon>
        <taxon>Ecdysozoa</taxon>
        <taxon>Arthropoda</taxon>
        <taxon>Hexapoda</taxon>
        <taxon>Insecta</taxon>
        <taxon>Pterygota</taxon>
        <taxon>Neoptera</taxon>
        <taxon>Endopterygota</taxon>
        <taxon>Diptera</taxon>
        <taxon>Brachycera</taxon>
        <taxon>Muscomorpha</taxon>
        <taxon>Platypezoidea</taxon>
        <taxon>Phoridae</taxon>
        <taxon>Megaseliini</taxon>
        <taxon>Megaselia</taxon>
    </lineage>
</organism>
<reference evidence="5" key="1">
    <citation type="submission" date="2013-02" db="EMBL/GenBank/DDBJ databases">
        <authorList>
            <person name="Hughes D."/>
        </authorList>
    </citation>
    <scope>NUCLEOTIDE SEQUENCE</scope>
    <source>
        <strain>Durham</strain>
        <strain evidence="5">NC isolate 2 -- Noor lab</strain>
    </source>
</reference>
<dbReference type="HOGENOM" id="CLU_1770185_0_0_1"/>